<protein>
    <submittedName>
        <fullName evidence="2">GNAT family N-acetyltransferase</fullName>
    </submittedName>
</protein>
<dbReference type="PANTHER" id="PTHR43617:SF20">
    <property type="entry name" value="N-ALPHA-ACETYLTRANSFERASE RIMI"/>
    <property type="match status" value="1"/>
</dbReference>
<reference evidence="2 3" key="1">
    <citation type="submission" date="2020-08" db="EMBL/GenBank/DDBJ databases">
        <title>A Genomic Blueprint of the Chicken Gut Microbiome.</title>
        <authorList>
            <person name="Gilroy R."/>
            <person name="Ravi A."/>
            <person name="Getino M."/>
            <person name="Pursley I."/>
            <person name="Horton D.L."/>
            <person name="Alikhan N.-F."/>
            <person name="Baker D."/>
            <person name="Gharbi K."/>
            <person name="Hall N."/>
            <person name="Watson M."/>
            <person name="Adriaenssens E.M."/>
            <person name="Foster-Nyarko E."/>
            <person name="Jarju S."/>
            <person name="Secka A."/>
            <person name="Antonio M."/>
            <person name="Oren A."/>
            <person name="Chaudhuri R."/>
            <person name="La Ragione R.M."/>
            <person name="Hildebrand F."/>
            <person name="Pallen M.J."/>
        </authorList>
    </citation>
    <scope>NUCLEOTIDE SEQUENCE [LARGE SCALE GENOMIC DNA]</scope>
    <source>
        <strain evidence="2 3">Sa1BUA13</strain>
    </source>
</reference>
<dbReference type="EMBL" id="JACSPU010000001">
    <property type="protein sequence ID" value="MBD8014133.1"/>
    <property type="molecule type" value="Genomic_DNA"/>
</dbReference>
<dbReference type="Proteomes" id="UP000658980">
    <property type="component" value="Unassembled WGS sequence"/>
</dbReference>
<organism evidence="2 3">
    <name type="scientific">Planococcus wigleyi</name>
    <dbReference type="NCBI Taxonomy" id="2762216"/>
    <lineage>
        <taxon>Bacteria</taxon>
        <taxon>Bacillati</taxon>
        <taxon>Bacillota</taxon>
        <taxon>Bacilli</taxon>
        <taxon>Bacillales</taxon>
        <taxon>Caryophanaceae</taxon>
        <taxon>Planococcus</taxon>
    </lineage>
</organism>
<dbReference type="InterPro" id="IPR000182">
    <property type="entry name" value="GNAT_dom"/>
</dbReference>
<evidence type="ECO:0000313" key="3">
    <source>
        <dbReference type="Proteomes" id="UP000658980"/>
    </source>
</evidence>
<keyword evidence="3" id="KW-1185">Reference proteome</keyword>
<dbReference type="SUPFAM" id="SSF55729">
    <property type="entry name" value="Acyl-CoA N-acyltransferases (Nat)"/>
    <property type="match status" value="1"/>
</dbReference>
<comment type="caution">
    <text evidence="2">The sequence shown here is derived from an EMBL/GenBank/DDBJ whole genome shotgun (WGS) entry which is preliminary data.</text>
</comment>
<sequence length="165" mass="18547">MEIRKLNANDAQLYYDLRIEALTNSPDVFATRLEDAVKRPVEQTAESLALEHAVTFGAFADGDLCGNVTLLRNTAPKMDHRASVVAVYVTPSARGKGIARRLMQQLLDYAAGWQGLERLDLMVASENLQAIELYEKLGFEKYGTEIRAMKIGEKYIDEDMMVKFI</sequence>
<name>A0ABR8WAS8_9BACL</name>
<evidence type="ECO:0000259" key="1">
    <source>
        <dbReference type="PROSITE" id="PS51186"/>
    </source>
</evidence>
<dbReference type="Pfam" id="PF00583">
    <property type="entry name" value="Acetyltransf_1"/>
    <property type="match status" value="1"/>
</dbReference>
<feature type="domain" description="N-acetyltransferase" evidence="1">
    <location>
        <begin position="1"/>
        <end position="165"/>
    </location>
</feature>
<evidence type="ECO:0000313" key="2">
    <source>
        <dbReference type="EMBL" id="MBD8014133.1"/>
    </source>
</evidence>
<dbReference type="InterPro" id="IPR016181">
    <property type="entry name" value="Acyl_CoA_acyltransferase"/>
</dbReference>
<dbReference type="PANTHER" id="PTHR43617">
    <property type="entry name" value="L-AMINO ACID N-ACETYLTRANSFERASE"/>
    <property type="match status" value="1"/>
</dbReference>
<accession>A0ABR8WAS8</accession>
<dbReference type="CDD" id="cd04301">
    <property type="entry name" value="NAT_SF"/>
    <property type="match status" value="1"/>
</dbReference>
<dbReference type="PROSITE" id="PS51186">
    <property type="entry name" value="GNAT"/>
    <property type="match status" value="1"/>
</dbReference>
<proteinExistence type="predicted"/>
<dbReference type="InterPro" id="IPR050276">
    <property type="entry name" value="MshD_Acetyltransferase"/>
</dbReference>
<dbReference type="Gene3D" id="3.40.630.30">
    <property type="match status" value="1"/>
</dbReference>
<dbReference type="RefSeq" id="WP_191714323.1">
    <property type="nucleotide sequence ID" value="NZ_JACSPU010000001.1"/>
</dbReference>
<gene>
    <name evidence="2" type="ORF">H9630_04805</name>
</gene>